<protein>
    <submittedName>
        <fullName evidence="11">Phosphomannomutase</fullName>
    </submittedName>
</protein>
<dbReference type="Pfam" id="PF00408">
    <property type="entry name" value="PGM_PMM_IV"/>
    <property type="match status" value="1"/>
</dbReference>
<feature type="domain" description="Alpha-D-phosphohexomutase alpha/beta/alpha" evidence="9">
    <location>
        <begin position="15"/>
        <end position="136"/>
    </location>
</feature>
<evidence type="ECO:0000256" key="5">
    <source>
        <dbReference type="ARBA" id="ARBA00022842"/>
    </source>
</evidence>
<dbReference type="Gene3D" id="3.30.310.50">
    <property type="entry name" value="Alpha-D-phosphohexomutase, C-terminal domain"/>
    <property type="match status" value="1"/>
</dbReference>
<evidence type="ECO:0000313" key="12">
    <source>
        <dbReference type="Proteomes" id="UP000634667"/>
    </source>
</evidence>
<comment type="similarity">
    <text evidence="2 7">Belongs to the phosphohexose mutase family.</text>
</comment>
<comment type="cofactor">
    <cofactor evidence="1">
        <name>Mg(2+)</name>
        <dbReference type="ChEBI" id="CHEBI:18420"/>
    </cofactor>
</comment>
<dbReference type="InterPro" id="IPR036900">
    <property type="entry name" value="A-D-PHexomutase_C_sf"/>
</dbReference>
<dbReference type="CDD" id="cd03088">
    <property type="entry name" value="ManB"/>
    <property type="match status" value="1"/>
</dbReference>
<dbReference type="PANTHER" id="PTHR42946:SF1">
    <property type="entry name" value="PHOSPHOGLUCOMUTASE (ALPHA-D-GLUCOSE-1,6-BISPHOSPHATE-DEPENDENT)"/>
    <property type="match status" value="1"/>
</dbReference>
<evidence type="ECO:0000256" key="7">
    <source>
        <dbReference type="RuleBase" id="RU004326"/>
    </source>
</evidence>
<evidence type="ECO:0000313" key="11">
    <source>
        <dbReference type="EMBL" id="GGW48562.1"/>
    </source>
</evidence>
<dbReference type="EMBL" id="BMYR01000001">
    <property type="protein sequence ID" value="GGW48562.1"/>
    <property type="molecule type" value="Genomic_DNA"/>
</dbReference>
<evidence type="ECO:0000256" key="4">
    <source>
        <dbReference type="ARBA" id="ARBA00022723"/>
    </source>
</evidence>
<dbReference type="Pfam" id="PF02878">
    <property type="entry name" value="PGM_PMM_I"/>
    <property type="match status" value="1"/>
</dbReference>
<dbReference type="PROSITE" id="PS00710">
    <property type="entry name" value="PGM_PMM"/>
    <property type="match status" value="1"/>
</dbReference>
<evidence type="ECO:0000256" key="6">
    <source>
        <dbReference type="ARBA" id="ARBA00023235"/>
    </source>
</evidence>
<evidence type="ECO:0000259" key="10">
    <source>
        <dbReference type="Pfam" id="PF02879"/>
    </source>
</evidence>
<dbReference type="PANTHER" id="PTHR42946">
    <property type="entry name" value="PHOSPHOHEXOSE MUTASE"/>
    <property type="match status" value="1"/>
</dbReference>
<keyword evidence="3" id="KW-0597">Phosphoprotein</keyword>
<evidence type="ECO:0000259" key="8">
    <source>
        <dbReference type="Pfam" id="PF00408"/>
    </source>
</evidence>
<feature type="domain" description="Alpha-D-phosphohexomutase alpha/beta/alpha" evidence="10">
    <location>
        <begin position="185"/>
        <end position="281"/>
    </location>
</feature>
<keyword evidence="5 7" id="KW-0460">Magnesium</keyword>
<name>A0ABQ2WC57_9ALTE</name>
<organism evidence="11 12">
    <name type="scientific">Alishewanella tabrizica</name>
    <dbReference type="NCBI Taxonomy" id="671278"/>
    <lineage>
        <taxon>Bacteria</taxon>
        <taxon>Pseudomonadati</taxon>
        <taxon>Pseudomonadota</taxon>
        <taxon>Gammaproteobacteria</taxon>
        <taxon>Alteromonadales</taxon>
        <taxon>Alteromonadaceae</taxon>
        <taxon>Alishewanella</taxon>
    </lineage>
</organism>
<evidence type="ECO:0000259" key="9">
    <source>
        <dbReference type="Pfam" id="PF02878"/>
    </source>
</evidence>
<evidence type="ECO:0000256" key="1">
    <source>
        <dbReference type="ARBA" id="ARBA00001946"/>
    </source>
</evidence>
<dbReference type="InterPro" id="IPR016055">
    <property type="entry name" value="A-D-PHexomutase_a/b/a-I/II/III"/>
</dbReference>
<dbReference type="RefSeq" id="WP_189479253.1">
    <property type="nucleotide sequence ID" value="NZ_BMYR01000001.1"/>
</dbReference>
<dbReference type="Proteomes" id="UP000634667">
    <property type="component" value="Unassembled WGS sequence"/>
</dbReference>
<sequence>MAEQINRVIANSGIAFGTSGARGLVTQFTPHVCAAFTQSFIHVMLRAFQFNAVAIAIDNRPSSAGMAQHCAAIAQAMGLTVHYYGVLPTPALALKAMADGIPAIMITGSHIPFDRNGIKFYRPDGEISKQDELQILECDAVFKTDALPSSVAEPTAVNDLAATTIASSNTTPMALTPSHTAAHFYLKRYLDMCSPNVLKGKHIGIYEHSSAGRDLYHQLLTQLGAKVTRLERTDHFVPIDTEAVSDADQLKAQQWAVQYGFDAIFSTDGDGDRPLIADETGTWLRGDTVGLLTAQALGITALAVPVNANSAIDLCGAFTTVLRTRIGSPYVIAGMQQLLDTSGTAASPEADNKHSKVAGFEANGGFLLASSLTINGTVLNALPTRDALLPLIAILHHAAHKPISSLIKALPQRFTASQRLQNVAPAQSQPLLQHAMNNTVAFLADLGLKQTQIVAVNTIDGVRITLDIGDDLGQIIHLRASGNAPELRIYTESDTQVKAEQLANSIQQQLLAQF</sequence>
<dbReference type="InterPro" id="IPR016066">
    <property type="entry name" value="A-D-PHexomutase_CS"/>
</dbReference>
<keyword evidence="4 7" id="KW-0479">Metal-binding</keyword>
<comment type="caution">
    <text evidence="11">The sequence shown here is derived from an EMBL/GenBank/DDBJ whole genome shotgun (WGS) entry which is preliminary data.</text>
</comment>
<dbReference type="Gene3D" id="3.40.120.10">
    <property type="entry name" value="Alpha-D-Glucose-1,6-Bisphosphate, subunit A, domain 3"/>
    <property type="match status" value="3"/>
</dbReference>
<dbReference type="SUPFAM" id="SSF55957">
    <property type="entry name" value="Phosphoglucomutase, C-terminal domain"/>
    <property type="match status" value="1"/>
</dbReference>
<evidence type="ECO:0000256" key="3">
    <source>
        <dbReference type="ARBA" id="ARBA00022553"/>
    </source>
</evidence>
<dbReference type="InterPro" id="IPR050060">
    <property type="entry name" value="Phosphoglucosamine_mutase"/>
</dbReference>
<keyword evidence="12" id="KW-1185">Reference proteome</keyword>
<keyword evidence="6" id="KW-0413">Isomerase</keyword>
<feature type="domain" description="Alpha-D-phosphohexomutase C-terminal" evidence="8">
    <location>
        <begin position="443"/>
        <end position="506"/>
    </location>
</feature>
<dbReference type="Pfam" id="PF02879">
    <property type="entry name" value="PGM_PMM_II"/>
    <property type="match status" value="1"/>
</dbReference>
<gene>
    <name evidence="11" type="primary">manB</name>
    <name evidence="11" type="ORF">GCM10008111_00260</name>
</gene>
<dbReference type="InterPro" id="IPR005843">
    <property type="entry name" value="A-D-PHexomutase_C"/>
</dbReference>
<dbReference type="InterPro" id="IPR005845">
    <property type="entry name" value="A-D-PHexomutase_a/b/a-II"/>
</dbReference>
<evidence type="ECO:0000256" key="2">
    <source>
        <dbReference type="ARBA" id="ARBA00010231"/>
    </source>
</evidence>
<dbReference type="InterPro" id="IPR005844">
    <property type="entry name" value="A-D-PHexomutase_a/b/a-I"/>
</dbReference>
<proteinExistence type="inferred from homology"/>
<dbReference type="SUPFAM" id="SSF53738">
    <property type="entry name" value="Phosphoglucomutase, first 3 domains"/>
    <property type="match status" value="2"/>
</dbReference>
<accession>A0ABQ2WC57</accession>
<reference evidence="12" key="1">
    <citation type="journal article" date="2019" name="Int. J. Syst. Evol. Microbiol.">
        <title>The Global Catalogue of Microorganisms (GCM) 10K type strain sequencing project: providing services to taxonomists for standard genome sequencing and annotation.</title>
        <authorList>
            <consortium name="The Broad Institute Genomics Platform"/>
            <consortium name="The Broad Institute Genome Sequencing Center for Infectious Disease"/>
            <person name="Wu L."/>
            <person name="Ma J."/>
        </authorList>
    </citation>
    <scope>NUCLEOTIDE SEQUENCE [LARGE SCALE GENOMIC DNA]</scope>
    <source>
        <strain evidence="12">KCTC 23723</strain>
    </source>
</reference>